<dbReference type="InterPro" id="IPR016055">
    <property type="entry name" value="A-D-PHexomutase_a/b/a-I/II/III"/>
</dbReference>
<sequence length="61" mass="7170">MTGSHNPAEYNGLKMMLGELRFLLIRFRIFANVLKRRIGLKLTSRELSVKKIFLTLTLKKY</sequence>
<name>J9GL27_9ZZZZ</name>
<protein>
    <submittedName>
        <fullName evidence="1">Uncharacterized protein</fullName>
    </submittedName>
</protein>
<dbReference type="GO" id="GO:0005975">
    <property type="term" value="P:carbohydrate metabolic process"/>
    <property type="evidence" value="ECO:0007669"/>
    <property type="project" value="InterPro"/>
</dbReference>
<accession>J9GL27</accession>
<comment type="caution">
    <text evidence="1">The sequence shown here is derived from an EMBL/GenBank/DDBJ whole genome shotgun (WGS) entry which is preliminary data.</text>
</comment>
<dbReference type="SUPFAM" id="SSF53738">
    <property type="entry name" value="Phosphoglucomutase, first 3 domains"/>
    <property type="match status" value="1"/>
</dbReference>
<dbReference type="EMBL" id="AMCI01000710">
    <property type="protein sequence ID" value="EJX08084.1"/>
    <property type="molecule type" value="Genomic_DNA"/>
</dbReference>
<gene>
    <name evidence="1" type="ORF">EVA_03809</name>
</gene>
<dbReference type="Gene3D" id="3.40.120.10">
    <property type="entry name" value="Alpha-D-Glucose-1,6-Bisphosphate, subunit A, domain 3"/>
    <property type="match status" value="1"/>
</dbReference>
<dbReference type="GO" id="GO:0016868">
    <property type="term" value="F:intramolecular phosphotransferase activity"/>
    <property type="evidence" value="ECO:0007669"/>
    <property type="project" value="InterPro"/>
</dbReference>
<dbReference type="AlphaFoldDB" id="J9GL27"/>
<reference evidence="1" key="1">
    <citation type="journal article" date="2012" name="PLoS ONE">
        <title>Gene sets for utilization of primary and secondary nutrition supplies in the distal gut of endangered iberian lynx.</title>
        <authorList>
            <person name="Alcaide M."/>
            <person name="Messina E."/>
            <person name="Richter M."/>
            <person name="Bargiela R."/>
            <person name="Peplies J."/>
            <person name="Huws S.A."/>
            <person name="Newbold C.J."/>
            <person name="Golyshin P.N."/>
            <person name="Simon M.A."/>
            <person name="Lopez G."/>
            <person name="Yakimov M.M."/>
            <person name="Ferrer M."/>
        </authorList>
    </citation>
    <scope>NUCLEOTIDE SEQUENCE</scope>
</reference>
<proteinExistence type="predicted"/>
<evidence type="ECO:0000313" key="1">
    <source>
        <dbReference type="EMBL" id="EJX08084.1"/>
    </source>
</evidence>
<organism evidence="1">
    <name type="scientific">gut metagenome</name>
    <dbReference type="NCBI Taxonomy" id="749906"/>
    <lineage>
        <taxon>unclassified sequences</taxon>
        <taxon>metagenomes</taxon>
        <taxon>organismal metagenomes</taxon>
    </lineage>
</organism>